<dbReference type="InterPro" id="IPR005531">
    <property type="entry name" value="Asp23"/>
</dbReference>
<comment type="caution">
    <text evidence="3">The sequence shown here is derived from an EMBL/GenBank/DDBJ whole genome shotgun (WGS) entry which is preliminary data.</text>
</comment>
<sequence>MTETTLQRPVTPAAPRPDSAGRGHLTIADRVIEKTAARAAADIASVISSRSSLRHPVAGALPRADVRRNGRRVRVRVLIAVAWPASLPEVARAVRNHVSRQVQTLLDLPVEAVDVIVSRVVFESGTPDDEDRRVR</sequence>
<dbReference type="PANTHER" id="PTHR34297:SF3">
    <property type="entry name" value="ALKALINE SHOCK PROTEIN 23"/>
    <property type="match status" value="1"/>
</dbReference>
<dbReference type="Pfam" id="PF03780">
    <property type="entry name" value="Asp23"/>
    <property type="match status" value="1"/>
</dbReference>
<accession>A0ABT9P9X6</accession>
<comment type="similarity">
    <text evidence="1">Belongs to the asp23 family.</text>
</comment>
<dbReference type="EMBL" id="JAUSQZ010000001">
    <property type="protein sequence ID" value="MDP9829494.1"/>
    <property type="molecule type" value="Genomic_DNA"/>
</dbReference>
<feature type="region of interest" description="Disordered" evidence="2">
    <location>
        <begin position="1"/>
        <end position="23"/>
    </location>
</feature>
<evidence type="ECO:0000313" key="3">
    <source>
        <dbReference type="EMBL" id="MDP9829494.1"/>
    </source>
</evidence>
<evidence type="ECO:0000313" key="4">
    <source>
        <dbReference type="Proteomes" id="UP001235712"/>
    </source>
</evidence>
<protein>
    <submittedName>
        <fullName evidence="3">Alkaline shock family protein YloU</fullName>
    </submittedName>
</protein>
<keyword evidence="4" id="KW-1185">Reference proteome</keyword>
<evidence type="ECO:0000256" key="2">
    <source>
        <dbReference type="SAM" id="MobiDB-lite"/>
    </source>
</evidence>
<organism evidence="3 4">
    <name type="scientific">Kineosporia succinea</name>
    <dbReference type="NCBI Taxonomy" id="84632"/>
    <lineage>
        <taxon>Bacteria</taxon>
        <taxon>Bacillati</taxon>
        <taxon>Actinomycetota</taxon>
        <taxon>Actinomycetes</taxon>
        <taxon>Kineosporiales</taxon>
        <taxon>Kineosporiaceae</taxon>
        <taxon>Kineosporia</taxon>
    </lineage>
</organism>
<dbReference type="PANTHER" id="PTHR34297">
    <property type="entry name" value="HYPOTHETICAL CYTOSOLIC PROTEIN-RELATED"/>
    <property type="match status" value="1"/>
</dbReference>
<evidence type="ECO:0000256" key="1">
    <source>
        <dbReference type="ARBA" id="ARBA00005721"/>
    </source>
</evidence>
<proteinExistence type="inferred from homology"/>
<dbReference type="Proteomes" id="UP001235712">
    <property type="component" value="Unassembled WGS sequence"/>
</dbReference>
<gene>
    <name evidence="3" type="ORF">J2S57_005243</name>
</gene>
<name>A0ABT9P9X6_9ACTN</name>
<dbReference type="RefSeq" id="WP_307247716.1">
    <property type="nucleotide sequence ID" value="NZ_JAUSQZ010000001.1"/>
</dbReference>
<reference evidence="3 4" key="1">
    <citation type="submission" date="2023-07" db="EMBL/GenBank/DDBJ databases">
        <title>Sequencing the genomes of 1000 actinobacteria strains.</title>
        <authorList>
            <person name="Klenk H.-P."/>
        </authorList>
    </citation>
    <scope>NUCLEOTIDE SEQUENCE [LARGE SCALE GENOMIC DNA]</scope>
    <source>
        <strain evidence="3 4">DSM 44388</strain>
    </source>
</reference>